<dbReference type="CDD" id="cd02503">
    <property type="entry name" value="MobA"/>
    <property type="match status" value="1"/>
</dbReference>
<evidence type="ECO:0000256" key="3">
    <source>
        <dbReference type="ARBA" id="ARBA00022723"/>
    </source>
</evidence>
<dbReference type="Gene3D" id="3.90.550.10">
    <property type="entry name" value="Spore Coat Polysaccharide Biosynthesis Protein SpsA, Chain A"/>
    <property type="match status" value="1"/>
</dbReference>
<proteinExistence type="predicted"/>
<dbReference type="AlphaFoldDB" id="A0A3E0TNZ5"/>
<dbReference type="GO" id="GO:0046872">
    <property type="term" value="F:metal ion binding"/>
    <property type="evidence" value="ECO:0007669"/>
    <property type="project" value="UniProtKB-KW"/>
</dbReference>
<accession>A0A3E0TNZ5</accession>
<keyword evidence="7" id="KW-0501">Molybdenum cofactor biosynthesis</keyword>
<evidence type="ECO:0000256" key="6">
    <source>
        <dbReference type="ARBA" id="ARBA00023134"/>
    </source>
</evidence>
<dbReference type="EMBL" id="QUOU01000001">
    <property type="protein sequence ID" value="REL25802.1"/>
    <property type="molecule type" value="Genomic_DNA"/>
</dbReference>
<dbReference type="PANTHER" id="PTHR19136:SF81">
    <property type="entry name" value="MOLYBDENUM COFACTOR GUANYLYLTRANSFERASE"/>
    <property type="match status" value="1"/>
</dbReference>
<evidence type="ECO:0000256" key="4">
    <source>
        <dbReference type="ARBA" id="ARBA00022741"/>
    </source>
</evidence>
<dbReference type="SUPFAM" id="SSF53448">
    <property type="entry name" value="Nucleotide-diphospho-sugar transferases"/>
    <property type="match status" value="1"/>
</dbReference>
<comment type="caution">
    <text evidence="9">The sequence shown here is derived from an EMBL/GenBank/DDBJ whole genome shotgun (WGS) entry which is preliminary data.</text>
</comment>
<reference evidence="9 10" key="1">
    <citation type="submission" date="2018-08" db="EMBL/GenBank/DDBJ databases">
        <title>Thalassotalea euphylliae genome.</title>
        <authorList>
            <person name="Summers S."/>
            <person name="Rice S.A."/>
            <person name="Freckelton M.L."/>
            <person name="Nedved B.T."/>
            <person name="Hadfield M.G."/>
        </authorList>
    </citation>
    <scope>NUCLEOTIDE SEQUENCE [LARGE SCALE GENOMIC DNA]</scope>
    <source>
        <strain evidence="9 10">H1</strain>
    </source>
</reference>
<keyword evidence="4" id="KW-0547">Nucleotide-binding</keyword>
<evidence type="ECO:0000256" key="2">
    <source>
        <dbReference type="ARBA" id="ARBA00022679"/>
    </source>
</evidence>
<dbReference type="RefSeq" id="WP_116006928.1">
    <property type="nucleotide sequence ID" value="NZ_QUOU01000001.1"/>
</dbReference>
<dbReference type="InterPro" id="IPR029044">
    <property type="entry name" value="Nucleotide-diphossugar_trans"/>
</dbReference>
<evidence type="ECO:0000256" key="5">
    <source>
        <dbReference type="ARBA" id="ARBA00022842"/>
    </source>
</evidence>
<sequence length="290" mass="31240">MIMLFTELTKQPKSAAQVNGNSATNLRDGQTKCIGILLAGGLSSRMGTNKAQLVRPAISNEHGTRSQSFQAQSMLAFSAQLLLDAGVDQLIVSANASQAAQLTNEIGQLFIRQHSIIQADTSSQAGTSQVGMGEPKVVTDLTPKLGPLGGIYSVLEQIPCQAALILPVDLPLMTSDALRTLKQAGELNHQATMYRHHMLPLYLPNNGYTELFFKQHFRALAASASQAPVTDNGKTTSPIEKTQGASIKTLLSQLPHQSIECTAPNLLTNTNTPEDWQHAQSQLLSPRRSF</sequence>
<keyword evidence="3" id="KW-0479">Metal-binding</keyword>
<organism evidence="9 10">
    <name type="scientific">Thalassotalea euphylliae</name>
    <dbReference type="NCBI Taxonomy" id="1655234"/>
    <lineage>
        <taxon>Bacteria</taxon>
        <taxon>Pseudomonadati</taxon>
        <taxon>Pseudomonadota</taxon>
        <taxon>Gammaproteobacteria</taxon>
        <taxon>Alteromonadales</taxon>
        <taxon>Colwelliaceae</taxon>
        <taxon>Thalassotalea</taxon>
    </lineage>
</organism>
<keyword evidence="9" id="KW-0548">Nucleotidyltransferase</keyword>
<keyword evidence="5" id="KW-0460">Magnesium</keyword>
<dbReference type="Pfam" id="PF12804">
    <property type="entry name" value="NTP_transf_3"/>
    <property type="match status" value="1"/>
</dbReference>
<keyword evidence="1" id="KW-0963">Cytoplasm</keyword>
<gene>
    <name evidence="9" type="ORF">DXX93_03995</name>
</gene>
<dbReference type="GO" id="GO:0016779">
    <property type="term" value="F:nucleotidyltransferase activity"/>
    <property type="evidence" value="ECO:0007669"/>
    <property type="project" value="UniProtKB-KW"/>
</dbReference>
<dbReference type="GO" id="GO:0005525">
    <property type="term" value="F:GTP binding"/>
    <property type="evidence" value="ECO:0007669"/>
    <property type="project" value="UniProtKB-KW"/>
</dbReference>
<evidence type="ECO:0000256" key="7">
    <source>
        <dbReference type="ARBA" id="ARBA00023150"/>
    </source>
</evidence>
<dbReference type="Proteomes" id="UP000256478">
    <property type="component" value="Unassembled WGS sequence"/>
</dbReference>
<dbReference type="InterPro" id="IPR025877">
    <property type="entry name" value="MobA-like_NTP_Trfase"/>
</dbReference>
<dbReference type="OrthoDB" id="9788394at2"/>
<name>A0A3E0TNZ5_9GAMM</name>
<keyword evidence="2 9" id="KW-0808">Transferase</keyword>
<dbReference type="GO" id="GO:1902758">
    <property type="term" value="P:bis(molybdopterin guanine dinucleotide)molybdenum biosynthetic process"/>
    <property type="evidence" value="ECO:0007669"/>
    <property type="project" value="TreeGrafter"/>
</dbReference>
<protein>
    <submittedName>
        <fullName evidence="9">Molybdenum cofactor guanylyltransferase</fullName>
    </submittedName>
</protein>
<evidence type="ECO:0000256" key="1">
    <source>
        <dbReference type="ARBA" id="ARBA00022490"/>
    </source>
</evidence>
<evidence type="ECO:0000313" key="9">
    <source>
        <dbReference type="EMBL" id="REL25802.1"/>
    </source>
</evidence>
<dbReference type="PANTHER" id="PTHR19136">
    <property type="entry name" value="MOLYBDENUM COFACTOR GUANYLYLTRANSFERASE"/>
    <property type="match status" value="1"/>
</dbReference>
<feature type="domain" description="MobA-like NTP transferase" evidence="8">
    <location>
        <begin position="35"/>
        <end position="196"/>
    </location>
</feature>
<dbReference type="InterPro" id="IPR013482">
    <property type="entry name" value="Molybde_CF_guanTrfase"/>
</dbReference>
<keyword evidence="6" id="KW-0342">GTP-binding</keyword>
<evidence type="ECO:0000313" key="10">
    <source>
        <dbReference type="Proteomes" id="UP000256478"/>
    </source>
</evidence>
<evidence type="ECO:0000259" key="8">
    <source>
        <dbReference type="Pfam" id="PF12804"/>
    </source>
</evidence>